<dbReference type="InterPro" id="IPR036865">
    <property type="entry name" value="CRAL-TRIO_dom_sf"/>
</dbReference>
<proteinExistence type="predicted"/>
<name>A0A087GH75_ARAAL</name>
<gene>
    <name evidence="1" type="ordered locus">AALP_Aa7g106300</name>
</gene>
<dbReference type="EMBL" id="CM002875">
    <property type="protein sequence ID" value="KFK29227.1"/>
    <property type="molecule type" value="Genomic_DNA"/>
</dbReference>
<dbReference type="SUPFAM" id="SSF52087">
    <property type="entry name" value="CRAL/TRIO domain"/>
    <property type="match status" value="1"/>
</dbReference>
<dbReference type="Gramene" id="KFK29227">
    <property type="protein sequence ID" value="KFK29227"/>
    <property type="gene ID" value="AALP_AA7G106300"/>
</dbReference>
<evidence type="ECO:0000313" key="1">
    <source>
        <dbReference type="EMBL" id="KFK29227.1"/>
    </source>
</evidence>
<dbReference type="eggNOG" id="KOG1471">
    <property type="taxonomic scope" value="Eukaryota"/>
</dbReference>
<sequence length="110" mass="12841">MESEIHMEEEDCEEPWNSTLKRLGMLDFEFPELDQVLKYYSQGYHGIDKDGRLVYIERLGRVDPSKLMQGLKNFTKSGRDLIIHLQKSDNDNYPETLHRMVIINVGPGAR</sequence>
<keyword evidence="2" id="KW-1185">Reference proteome</keyword>
<protein>
    <recommendedName>
        <fullName evidence="3">CRAL-TRIO domain-containing protein</fullName>
    </recommendedName>
</protein>
<evidence type="ECO:0000313" key="2">
    <source>
        <dbReference type="Proteomes" id="UP000029120"/>
    </source>
</evidence>
<organism evidence="1 2">
    <name type="scientific">Arabis alpina</name>
    <name type="common">Alpine rock-cress</name>
    <dbReference type="NCBI Taxonomy" id="50452"/>
    <lineage>
        <taxon>Eukaryota</taxon>
        <taxon>Viridiplantae</taxon>
        <taxon>Streptophyta</taxon>
        <taxon>Embryophyta</taxon>
        <taxon>Tracheophyta</taxon>
        <taxon>Spermatophyta</taxon>
        <taxon>Magnoliopsida</taxon>
        <taxon>eudicotyledons</taxon>
        <taxon>Gunneridae</taxon>
        <taxon>Pentapetalae</taxon>
        <taxon>rosids</taxon>
        <taxon>malvids</taxon>
        <taxon>Brassicales</taxon>
        <taxon>Brassicaceae</taxon>
        <taxon>Arabideae</taxon>
        <taxon>Arabis</taxon>
    </lineage>
</organism>
<accession>A0A087GH75</accession>
<dbReference type="InterPro" id="IPR051026">
    <property type="entry name" value="PI/PC_transfer"/>
</dbReference>
<dbReference type="PANTHER" id="PTHR45657:SF18">
    <property type="entry name" value="PHOSPHATIDYLINOSITOL_PHOSPHATIDYLCHOLINE TRANSFER PROTEIN SFH4"/>
    <property type="match status" value="1"/>
</dbReference>
<dbReference type="AlphaFoldDB" id="A0A087GH75"/>
<reference evidence="2" key="1">
    <citation type="journal article" date="2015" name="Nat. Plants">
        <title>Genome expansion of Arabis alpina linked with retrotransposition and reduced symmetric DNA methylation.</title>
        <authorList>
            <person name="Willing E.M."/>
            <person name="Rawat V."/>
            <person name="Mandakova T."/>
            <person name="Maumus F."/>
            <person name="James G.V."/>
            <person name="Nordstroem K.J."/>
            <person name="Becker C."/>
            <person name="Warthmann N."/>
            <person name="Chica C."/>
            <person name="Szarzynska B."/>
            <person name="Zytnicki M."/>
            <person name="Albani M.C."/>
            <person name="Kiefer C."/>
            <person name="Bergonzi S."/>
            <person name="Castaings L."/>
            <person name="Mateos J.L."/>
            <person name="Berns M.C."/>
            <person name="Bujdoso N."/>
            <person name="Piofczyk T."/>
            <person name="de Lorenzo L."/>
            <person name="Barrero-Sicilia C."/>
            <person name="Mateos I."/>
            <person name="Piednoel M."/>
            <person name="Hagmann J."/>
            <person name="Chen-Min-Tao R."/>
            <person name="Iglesias-Fernandez R."/>
            <person name="Schuster S.C."/>
            <person name="Alonso-Blanco C."/>
            <person name="Roudier F."/>
            <person name="Carbonero P."/>
            <person name="Paz-Ares J."/>
            <person name="Davis S.J."/>
            <person name="Pecinka A."/>
            <person name="Quesneville H."/>
            <person name="Colot V."/>
            <person name="Lysak M.A."/>
            <person name="Weigel D."/>
            <person name="Coupland G."/>
            <person name="Schneeberger K."/>
        </authorList>
    </citation>
    <scope>NUCLEOTIDE SEQUENCE [LARGE SCALE GENOMIC DNA]</scope>
    <source>
        <strain evidence="2">cv. Pajares</strain>
    </source>
</reference>
<evidence type="ECO:0008006" key="3">
    <source>
        <dbReference type="Google" id="ProtNLM"/>
    </source>
</evidence>
<dbReference type="OrthoDB" id="1434354at2759"/>
<dbReference type="Proteomes" id="UP000029120">
    <property type="component" value="Chromosome 7"/>
</dbReference>
<dbReference type="Gene3D" id="3.40.525.10">
    <property type="entry name" value="CRAL-TRIO lipid binding domain"/>
    <property type="match status" value="2"/>
</dbReference>
<dbReference type="PANTHER" id="PTHR45657">
    <property type="entry name" value="CRAL-TRIO DOMAIN-CONTAINING PROTEIN YKL091C-RELATED"/>
    <property type="match status" value="1"/>
</dbReference>